<evidence type="ECO:0000313" key="3">
    <source>
        <dbReference type="Proteomes" id="UP001431783"/>
    </source>
</evidence>
<name>A0AAW1UY19_9CUCU</name>
<dbReference type="Proteomes" id="UP001431783">
    <property type="component" value="Unassembled WGS sequence"/>
</dbReference>
<dbReference type="AlphaFoldDB" id="A0AAW1UY19"/>
<feature type="region of interest" description="Disordered" evidence="1">
    <location>
        <begin position="1"/>
        <end position="44"/>
    </location>
</feature>
<keyword evidence="3" id="KW-1185">Reference proteome</keyword>
<dbReference type="EMBL" id="JARQZJ010000095">
    <property type="protein sequence ID" value="KAK9885408.1"/>
    <property type="molecule type" value="Genomic_DNA"/>
</dbReference>
<gene>
    <name evidence="2" type="ORF">WA026_010904</name>
</gene>
<feature type="compositionally biased region" description="Low complexity" evidence="1">
    <location>
        <begin position="26"/>
        <end position="41"/>
    </location>
</feature>
<comment type="caution">
    <text evidence="2">The sequence shown here is derived from an EMBL/GenBank/DDBJ whole genome shotgun (WGS) entry which is preliminary data.</text>
</comment>
<evidence type="ECO:0000313" key="2">
    <source>
        <dbReference type="EMBL" id="KAK9885408.1"/>
    </source>
</evidence>
<reference evidence="2 3" key="1">
    <citation type="submission" date="2023-03" db="EMBL/GenBank/DDBJ databases">
        <title>Genome insight into feeding habits of ladybird beetles.</title>
        <authorList>
            <person name="Li H.-S."/>
            <person name="Huang Y.-H."/>
            <person name="Pang H."/>
        </authorList>
    </citation>
    <scope>NUCLEOTIDE SEQUENCE [LARGE SCALE GENOMIC DNA]</scope>
    <source>
        <strain evidence="2">SYSU_2023b</strain>
        <tissue evidence="2">Whole body</tissue>
    </source>
</reference>
<sequence length="159" mass="17711">MSDTNVPTTVEERPLSLSCRDFPLQSPRSSSSSRSTSSYESQLQYHHQLPLSASMSHHRESSAFVPVVPTRNMHPMLYPGDIHPLLGTELIRDNRERGDGSKSGETPTPSFRRSSSSSYNIMAMVADKHKELQLREEAACVAAAHALMIPTGQHLHRIF</sequence>
<evidence type="ECO:0000256" key="1">
    <source>
        <dbReference type="SAM" id="MobiDB-lite"/>
    </source>
</evidence>
<protein>
    <submittedName>
        <fullName evidence="2">Uncharacterized protein</fullName>
    </submittedName>
</protein>
<organism evidence="2 3">
    <name type="scientific">Henosepilachna vigintioctopunctata</name>
    <dbReference type="NCBI Taxonomy" id="420089"/>
    <lineage>
        <taxon>Eukaryota</taxon>
        <taxon>Metazoa</taxon>
        <taxon>Ecdysozoa</taxon>
        <taxon>Arthropoda</taxon>
        <taxon>Hexapoda</taxon>
        <taxon>Insecta</taxon>
        <taxon>Pterygota</taxon>
        <taxon>Neoptera</taxon>
        <taxon>Endopterygota</taxon>
        <taxon>Coleoptera</taxon>
        <taxon>Polyphaga</taxon>
        <taxon>Cucujiformia</taxon>
        <taxon>Coccinelloidea</taxon>
        <taxon>Coccinellidae</taxon>
        <taxon>Epilachninae</taxon>
        <taxon>Epilachnini</taxon>
        <taxon>Henosepilachna</taxon>
    </lineage>
</organism>
<accession>A0AAW1UY19</accession>
<proteinExistence type="predicted"/>
<feature type="region of interest" description="Disordered" evidence="1">
    <location>
        <begin position="94"/>
        <end position="115"/>
    </location>
</feature>